<feature type="non-terminal residue" evidence="3">
    <location>
        <position position="1"/>
    </location>
</feature>
<evidence type="ECO:0000313" key="3">
    <source>
        <dbReference type="EMBL" id="KAL3425229.1"/>
    </source>
</evidence>
<reference evidence="3 4" key="1">
    <citation type="submission" date="2024-06" db="EMBL/GenBank/DDBJ databases">
        <title>Complete genome of Phlyctema vagabunda strain 19-DSS-EL-015.</title>
        <authorList>
            <person name="Fiorenzani C."/>
        </authorList>
    </citation>
    <scope>NUCLEOTIDE SEQUENCE [LARGE SCALE GENOMIC DNA]</scope>
    <source>
        <strain evidence="3 4">19-DSS-EL-015</strain>
    </source>
</reference>
<dbReference type="EMBL" id="JBFCZG010000003">
    <property type="protein sequence ID" value="KAL3425229.1"/>
    <property type="molecule type" value="Genomic_DNA"/>
</dbReference>
<gene>
    <name evidence="3" type="ORF">PVAG01_04510</name>
</gene>
<keyword evidence="2" id="KW-0472">Membrane</keyword>
<evidence type="ECO:0000313" key="4">
    <source>
        <dbReference type="Proteomes" id="UP001629113"/>
    </source>
</evidence>
<protein>
    <submittedName>
        <fullName evidence="3">Uncharacterized protein</fullName>
    </submittedName>
</protein>
<feature type="region of interest" description="Disordered" evidence="1">
    <location>
        <begin position="230"/>
        <end position="253"/>
    </location>
</feature>
<proteinExistence type="predicted"/>
<evidence type="ECO:0000256" key="1">
    <source>
        <dbReference type="SAM" id="MobiDB-lite"/>
    </source>
</evidence>
<name>A0ABR4PPL5_9HELO</name>
<dbReference type="Proteomes" id="UP001629113">
    <property type="component" value="Unassembled WGS sequence"/>
</dbReference>
<keyword evidence="4" id="KW-1185">Reference proteome</keyword>
<keyword evidence="2" id="KW-1133">Transmembrane helix</keyword>
<evidence type="ECO:0000256" key="2">
    <source>
        <dbReference type="SAM" id="Phobius"/>
    </source>
</evidence>
<feature type="transmembrane region" description="Helical" evidence="2">
    <location>
        <begin position="61"/>
        <end position="80"/>
    </location>
</feature>
<keyword evidence="2" id="KW-0812">Transmembrane</keyword>
<feature type="compositionally biased region" description="Low complexity" evidence="1">
    <location>
        <begin position="162"/>
        <end position="178"/>
    </location>
</feature>
<feature type="region of interest" description="Disordered" evidence="1">
    <location>
        <begin position="148"/>
        <end position="178"/>
    </location>
</feature>
<comment type="caution">
    <text evidence="3">The sequence shown here is derived from an EMBL/GenBank/DDBJ whole genome shotgun (WGS) entry which is preliminary data.</text>
</comment>
<accession>A0ABR4PPL5</accession>
<sequence length="331" mass="34959">FDQGGGDQGPVPKTTEKSKPQDFKVICIAHFRFNEKFVTTMARPLTTVPQHYHKPVATRTLTLAIYLIATCGLLVLIELACQKIPNHTGTGSFEGLANYTDGYLGIRAAAQEGSLCPASKNLHRITTKLTVAYQLDLSRPFTLLEPRQETKTDESQTTTEIPSSVVVPVSSPSGSGSSKIMSTRTSSFFMPTGVASSAHNGFLTLGDNKITSTSTPSTSIVVTSAQNEFLTPTGDNETPTQTPSTVLPTRSESAPNGYLIIGSETMTSTSTASATLDGLVTTETSALPTSTTICEARGSTTIFSVVELGEAENTAPGSGSVTYTTIETVVE</sequence>
<organism evidence="3 4">
    <name type="scientific">Phlyctema vagabunda</name>
    <dbReference type="NCBI Taxonomy" id="108571"/>
    <lineage>
        <taxon>Eukaryota</taxon>
        <taxon>Fungi</taxon>
        <taxon>Dikarya</taxon>
        <taxon>Ascomycota</taxon>
        <taxon>Pezizomycotina</taxon>
        <taxon>Leotiomycetes</taxon>
        <taxon>Helotiales</taxon>
        <taxon>Dermateaceae</taxon>
        <taxon>Phlyctema</taxon>
    </lineage>
</organism>